<organism evidence="2 3">
    <name type="scientific">Arthrobacter woluwensis</name>
    <dbReference type="NCBI Taxonomy" id="156980"/>
    <lineage>
        <taxon>Bacteria</taxon>
        <taxon>Bacillati</taxon>
        <taxon>Actinomycetota</taxon>
        <taxon>Actinomycetes</taxon>
        <taxon>Micrococcales</taxon>
        <taxon>Micrococcaceae</taxon>
        <taxon>Arthrobacter</taxon>
    </lineage>
</organism>
<proteinExistence type="predicted"/>
<dbReference type="STRING" id="156980.SAMN04489745_3651"/>
<gene>
    <name evidence="2" type="ORF">SAMN04489745_3651</name>
</gene>
<dbReference type="Proteomes" id="UP000182652">
    <property type="component" value="Unassembled WGS sequence"/>
</dbReference>
<reference evidence="2 3" key="1">
    <citation type="submission" date="2016-10" db="EMBL/GenBank/DDBJ databases">
        <authorList>
            <person name="de Groot N.N."/>
        </authorList>
    </citation>
    <scope>NUCLEOTIDE SEQUENCE [LARGE SCALE GENOMIC DNA]</scope>
    <source>
        <strain evidence="2 3">DSM 10495</strain>
    </source>
</reference>
<name>A0A1H4X381_9MICC</name>
<evidence type="ECO:0000259" key="1">
    <source>
        <dbReference type="Pfam" id="PF22768"/>
    </source>
</evidence>
<evidence type="ECO:0000313" key="3">
    <source>
        <dbReference type="Proteomes" id="UP000182652"/>
    </source>
</evidence>
<protein>
    <recommendedName>
        <fullName evidence="1">Siphovirus-type tail component C-terminal domain-containing protein</fullName>
    </recommendedName>
</protein>
<dbReference type="AlphaFoldDB" id="A0A1H4X381"/>
<keyword evidence="3" id="KW-1185">Reference proteome</keyword>
<dbReference type="RefSeq" id="WP_074784757.1">
    <property type="nucleotide sequence ID" value="NZ_FNSN01000009.1"/>
</dbReference>
<dbReference type="Gene3D" id="2.60.120.260">
    <property type="entry name" value="Galactose-binding domain-like"/>
    <property type="match status" value="1"/>
</dbReference>
<feature type="domain" description="Siphovirus-type tail component C-terminal" evidence="1">
    <location>
        <begin position="405"/>
        <end position="481"/>
    </location>
</feature>
<evidence type="ECO:0000313" key="2">
    <source>
        <dbReference type="EMBL" id="SED00033.1"/>
    </source>
</evidence>
<sequence>MTDIVTATIGGRTFGGSGLYLDPADTVGGVLTAPIEGWGNPGTRGDVNPWPDRDGAWSDPAYYDGANYVLRGVLVVPSFARAALVRDQFVAALPMKVYKPLIVAEAELTRYAMVRVVGTPEVVWDGVETISVNVQFVATDHRRFAGTGPNDISGSGVARLPITDGGLVIPPTTVADTNWSNNPSFEVDTSGWVGVGGALTRETVSPPAWIVGTAWGRLTTGSGATRPGVLAASSTDQRVNLSPGDWAAVSMLMANDSGYTSQIGIRFFDSTNTRISESMSAPTNNTGGRVTHSAQAPAGTIYAQPVPYLYNGGTVIPSGVKLDFDAVKISAAATQSAAVAFAGDYFDGGSAPSGGYTFRYTSTAGKSTSEKVQLAGLTVPFAITATVTNNAVTVGSSGTGTPRVVVTIAAVNTHLTNPQITDDLGNRMTFNLVLTVGQFLVIDLDKKTILLNGTASRRTALRGSWINPRPGMTLTFNAEGSSPPTRPPPPWPGLTPGIRRAYCAS</sequence>
<dbReference type="InterPro" id="IPR054738">
    <property type="entry name" value="Siphovirus-type_tail_C"/>
</dbReference>
<accession>A0A1H4X381</accession>
<dbReference type="EMBL" id="FNSN01000009">
    <property type="protein sequence ID" value="SED00033.1"/>
    <property type="molecule type" value="Genomic_DNA"/>
</dbReference>
<dbReference type="Pfam" id="PF22768">
    <property type="entry name" value="SPP1_Dit"/>
    <property type="match status" value="1"/>
</dbReference>